<sequence>MTQIGFHYDMSTCIGCRACQIACKDKNNLKVGVIYRQVYDRESGVFPNPRIDHLSLGCNHCANPKCTKNCPTGALYKQDKDGVVLHNKEKCIGCKMCLWSCPYGVPQYNEEEGKAGKCDLCVDLLAKGEEPACVTTCVMRSLHVGEIEELRKQYGNAADVKGLPSSEMTHPSLCITTKKK</sequence>
<keyword evidence="4" id="KW-0677">Repeat</keyword>
<evidence type="ECO:0000256" key="6">
    <source>
        <dbReference type="ARBA" id="ARBA00023004"/>
    </source>
</evidence>
<dbReference type="SUPFAM" id="SSF54862">
    <property type="entry name" value="4Fe-4S ferredoxins"/>
    <property type="match status" value="1"/>
</dbReference>
<keyword evidence="10" id="KW-1185">Reference proteome</keyword>
<feature type="domain" description="4Fe-4S ferredoxin-type" evidence="8">
    <location>
        <begin position="47"/>
        <end position="80"/>
    </location>
</feature>
<name>A0ABZ3IHA3_9FIRM</name>
<dbReference type="Gene3D" id="3.30.70.20">
    <property type="match status" value="2"/>
</dbReference>
<dbReference type="Proteomes" id="UP000216752">
    <property type="component" value="Chromosome"/>
</dbReference>
<evidence type="ECO:0000256" key="3">
    <source>
        <dbReference type="ARBA" id="ARBA00022723"/>
    </source>
</evidence>
<keyword evidence="6" id="KW-0408">Iron</keyword>
<dbReference type="PROSITE" id="PS00198">
    <property type="entry name" value="4FE4S_FER_1"/>
    <property type="match status" value="1"/>
</dbReference>
<evidence type="ECO:0000256" key="4">
    <source>
        <dbReference type="ARBA" id="ARBA00022737"/>
    </source>
</evidence>
<keyword evidence="2" id="KW-0004">4Fe-4S</keyword>
<evidence type="ECO:0000259" key="8">
    <source>
        <dbReference type="PROSITE" id="PS51379"/>
    </source>
</evidence>
<keyword evidence="7" id="KW-0411">Iron-sulfur</keyword>
<dbReference type="InterPro" id="IPR017900">
    <property type="entry name" value="4Fe4S_Fe_S_CS"/>
</dbReference>
<dbReference type="Pfam" id="PF13247">
    <property type="entry name" value="Fer4_11"/>
    <property type="match status" value="1"/>
</dbReference>
<organism evidence="9 10">
    <name type="scientific">Sporomusa silvacetica DSM 10669</name>
    <dbReference type="NCBI Taxonomy" id="1123289"/>
    <lineage>
        <taxon>Bacteria</taxon>
        <taxon>Bacillati</taxon>
        <taxon>Bacillota</taxon>
        <taxon>Negativicutes</taxon>
        <taxon>Selenomonadales</taxon>
        <taxon>Sporomusaceae</taxon>
        <taxon>Sporomusa</taxon>
    </lineage>
</organism>
<gene>
    <name evidence="9" type="primary">dmsB</name>
    <name evidence="9" type="ORF">SPSIL_011680</name>
</gene>
<dbReference type="PANTHER" id="PTHR43177">
    <property type="entry name" value="PROTEIN NRFC"/>
    <property type="match status" value="1"/>
</dbReference>
<dbReference type="PROSITE" id="PS51379">
    <property type="entry name" value="4FE4S_FER_2"/>
    <property type="match status" value="3"/>
</dbReference>
<feature type="domain" description="4Fe-4S ferredoxin-type" evidence="8">
    <location>
        <begin position="4"/>
        <end position="34"/>
    </location>
</feature>
<accession>A0ABZ3IHA3</accession>
<dbReference type="InterPro" id="IPR017896">
    <property type="entry name" value="4Fe4S_Fe-S-bd"/>
</dbReference>
<dbReference type="PANTHER" id="PTHR43177:SF5">
    <property type="entry name" value="ANAEROBIC DIMETHYL SULFOXIDE REDUCTASE CHAIN B-RELATED"/>
    <property type="match status" value="1"/>
</dbReference>
<dbReference type="RefSeq" id="WP_094606745.1">
    <property type="nucleotide sequence ID" value="NZ_CP155573.1"/>
</dbReference>
<keyword evidence="3" id="KW-0479">Metal-binding</keyword>
<evidence type="ECO:0000256" key="5">
    <source>
        <dbReference type="ARBA" id="ARBA00022982"/>
    </source>
</evidence>
<keyword evidence="5" id="KW-0249">Electron transport</keyword>
<evidence type="ECO:0000256" key="7">
    <source>
        <dbReference type="ARBA" id="ARBA00023014"/>
    </source>
</evidence>
<keyword evidence="1" id="KW-0813">Transport</keyword>
<evidence type="ECO:0000256" key="2">
    <source>
        <dbReference type="ARBA" id="ARBA00022485"/>
    </source>
</evidence>
<dbReference type="CDD" id="cd16371">
    <property type="entry name" value="DMSOR_beta_like"/>
    <property type="match status" value="1"/>
</dbReference>
<dbReference type="EMBL" id="CP155573">
    <property type="protein sequence ID" value="XFO65059.1"/>
    <property type="molecule type" value="Genomic_DNA"/>
</dbReference>
<feature type="domain" description="4Fe-4S ferredoxin-type" evidence="8">
    <location>
        <begin position="82"/>
        <end position="111"/>
    </location>
</feature>
<evidence type="ECO:0000256" key="1">
    <source>
        <dbReference type="ARBA" id="ARBA00022448"/>
    </source>
</evidence>
<protein>
    <submittedName>
        <fullName evidence="9">Anaerobic dimethyl sulfoxide reductase chain B</fullName>
    </submittedName>
</protein>
<evidence type="ECO:0000313" key="9">
    <source>
        <dbReference type="EMBL" id="XFO65059.1"/>
    </source>
</evidence>
<dbReference type="InterPro" id="IPR050954">
    <property type="entry name" value="ET_IronSulfur_Cluster-Binding"/>
</dbReference>
<evidence type="ECO:0000313" key="10">
    <source>
        <dbReference type="Proteomes" id="UP000216752"/>
    </source>
</evidence>
<proteinExistence type="predicted"/>
<reference evidence="9" key="1">
    <citation type="submission" date="2024-05" db="EMBL/GenBank/DDBJ databases">
        <title>Isolation and characterization of Sporomusa carbonis sp. nov., a carboxydotrophic hydrogenogen in the genus of Sporomusa isolated from a charcoal burning pile.</title>
        <authorList>
            <person name="Boeer T."/>
            <person name="Rosenbaum F."/>
            <person name="Eysell L."/>
            <person name="Mueller V."/>
            <person name="Daniel R."/>
            <person name="Poehlein A."/>
        </authorList>
    </citation>
    <scope>NUCLEOTIDE SEQUENCE [LARGE SCALE GENOMIC DNA]</scope>
    <source>
        <strain evidence="9">DSM 10669</strain>
    </source>
</reference>